<reference evidence="7" key="1">
    <citation type="submission" date="2022-11" db="EMBL/GenBank/DDBJ databases">
        <authorList>
            <person name="Kikuchi T."/>
        </authorList>
    </citation>
    <scope>NUCLEOTIDE SEQUENCE</scope>
    <source>
        <strain evidence="7">PS1010</strain>
    </source>
</reference>
<dbReference type="InterPro" id="IPR000889">
    <property type="entry name" value="Glutathione_peroxidase"/>
</dbReference>
<keyword evidence="3 5" id="KW-0560">Oxidoreductase</keyword>
<keyword evidence="8" id="KW-1185">Reference proteome</keyword>
<feature type="active site" evidence="4">
    <location>
        <position position="56"/>
    </location>
</feature>
<evidence type="ECO:0000313" key="8">
    <source>
        <dbReference type="Proteomes" id="UP001152747"/>
    </source>
</evidence>
<dbReference type="PANTHER" id="PTHR11592:SF75">
    <property type="entry name" value="GLUTATHIONE PEROXIDASE"/>
    <property type="match status" value="1"/>
</dbReference>
<protein>
    <recommendedName>
        <fullName evidence="5">Glutathione peroxidase</fullName>
    </recommendedName>
</protein>
<gene>
    <name evidence="7" type="ORF">CAMP_LOCUS9485</name>
</gene>
<keyword evidence="6" id="KW-0732">Signal</keyword>
<evidence type="ECO:0000256" key="6">
    <source>
        <dbReference type="SAM" id="SignalP"/>
    </source>
</evidence>
<dbReference type="Gene3D" id="3.40.30.10">
    <property type="entry name" value="Glutaredoxin"/>
    <property type="match status" value="1"/>
</dbReference>
<dbReference type="Pfam" id="PF00255">
    <property type="entry name" value="GSHPx"/>
    <property type="match status" value="1"/>
</dbReference>
<organism evidence="7 8">
    <name type="scientific">Caenorhabditis angaria</name>
    <dbReference type="NCBI Taxonomy" id="860376"/>
    <lineage>
        <taxon>Eukaryota</taxon>
        <taxon>Metazoa</taxon>
        <taxon>Ecdysozoa</taxon>
        <taxon>Nematoda</taxon>
        <taxon>Chromadorea</taxon>
        <taxon>Rhabditida</taxon>
        <taxon>Rhabditina</taxon>
        <taxon>Rhabditomorpha</taxon>
        <taxon>Rhabditoidea</taxon>
        <taxon>Rhabditidae</taxon>
        <taxon>Peloderinae</taxon>
        <taxon>Caenorhabditis</taxon>
    </lineage>
</organism>
<dbReference type="EMBL" id="CANHGI010000004">
    <property type="protein sequence ID" value="CAI5446848.1"/>
    <property type="molecule type" value="Genomic_DNA"/>
</dbReference>
<dbReference type="GO" id="GO:0004601">
    <property type="term" value="F:peroxidase activity"/>
    <property type="evidence" value="ECO:0007669"/>
    <property type="project" value="UniProtKB-KW"/>
</dbReference>
<dbReference type="SUPFAM" id="SSF52833">
    <property type="entry name" value="Thioredoxin-like"/>
    <property type="match status" value="1"/>
</dbReference>
<dbReference type="PANTHER" id="PTHR11592">
    <property type="entry name" value="GLUTATHIONE PEROXIDASE"/>
    <property type="match status" value="1"/>
</dbReference>
<dbReference type="PRINTS" id="PR01011">
    <property type="entry name" value="GLUTPROXDASE"/>
</dbReference>
<dbReference type="InterPro" id="IPR036249">
    <property type="entry name" value="Thioredoxin-like_sf"/>
</dbReference>
<comment type="similarity">
    <text evidence="1 5">Belongs to the glutathione peroxidase family.</text>
</comment>
<comment type="caution">
    <text evidence="7">The sequence shown here is derived from an EMBL/GenBank/DDBJ whole genome shotgun (WGS) entry which is preliminary data.</text>
</comment>
<feature type="signal peptide" evidence="6">
    <location>
        <begin position="1"/>
        <end position="20"/>
    </location>
</feature>
<evidence type="ECO:0000313" key="7">
    <source>
        <dbReference type="EMBL" id="CAI5446848.1"/>
    </source>
</evidence>
<dbReference type="CDD" id="cd00340">
    <property type="entry name" value="GSH_Peroxidase"/>
    <property type="match status" value="1"/>
</dbReference>
<feature type="chain" id="PRO_5040183745" description="Glutathione peroxidase" evidence="6">
    <location>
        <begin position="21"/>
        <end position="183"/>
    </location>
</feature>
<evidence type="ECO:0000256" key="5">
    <source>
        <dbReference type="RuleBase" id="RU000499"/>
    </source>
</evidence>
<proteinExistence type="inferred from homology"/>
<evidence type="ECO:0000256" key="4">
    <source>
        <dbReference type="PIRSR" id="PIRSR000303-1"/>
    </source>
</evidence>
<keyword evidence="2 5" id="KW-0575">Peroxidase</keyword>
<dbReference type="PROSITE" id="PS51355">
    <property type="entry name" value="GLUTATHIONE_PEROXID_3"/>
    <property type="match status" value="1"/>
</dbReference>
<dbReference type="Proteomes" id="UP001152747">
    <property type="component" value="Unassembled WGS sequence"/>
</dbReference>
<dbReference type="GO" id="GO:0006979">
    <property type="term" value="P:response to oxidative stress"/>
    <property type="evidence" value="ECO:0007669"/>
    <property type="project" value="InterPro"/>
</dbReference>
<dbReference type="AlphaFoldDB" id="A0A9P1IM21"/>
<dbReference type="OrthoDB" id="446890at2759"/>
<name>A0A9P1IM21_9PELO</name>
<evidence type="ECO:0000256" key="2">
    <source>
        <dbReference type="ARBA" id="ARBA00022559"/>
    </source>
</evidence>
<dbReference type="PROSITE" id="PS00460">
    <property type="entry name" value="GLUTATHIONE_PEROXID_1"/>
    <property type="match status" value="1"/>
</dbReference>
<dbReference type="PIRSF" id="PIRSF000303">
    <property type="entry name" value="Glutathion_perox"/>
    <property type="match status" value="1"/>
</dbReference>
<evidence type="ECO:0000256" key="1">
    <source>
        <dbReference type="ARBA" id="ARBA00006926"/>
    </source>
</evidence>
<accession>A0A9P1IM21</accession>
<sequence>MFFLPLTFAFFLHFTHTARGLDTIYDYTAKNAAGNSISLEKYRGNVVILANVASYCGYTQSNYEDFKYLEEKYYERGLRIALFPCNQFGQQEPDTLPQISTFISQTFAYEPEFFDKIHVSGPKSSDLFDFLQRDAEISWNFWKFLVNRQGVVVKILDHSKNPRDFEQQIIDLLGSEDAAKIEL</sequence>
<dbReference type="InterPro" id="IPR029759">
    <property type="entry name" value="GPX_AS"/>
</dbReference>
<evidence type="ECO:0000256" key="3">
    <source>
        <dbReference type="ARBA" id="ARBA00023002"/>
    </source>
</evidence>